<dbReference type="OrthoDB" id="321327at2"/>
<dbReference type="RefSeq" id="WP_106599462.1">
    <property type="nucleotide sequence ID" value="NZ_PYAS01000025.1"/>
</dbReference>
<dbReference type="EMBL" id="PYAS01000025">
    <property type="protein sequence ID" value="PSL19853.1"/>
    <property type="molecule type" value="Genomic_DNA"/>
</dbReference>
<sequence length="240" mass="26651">MLTQTDAQIYLESLRGRFQTEGYRSFRTFNFEEYHAADREPFGTLEAMNDETLMPECSHTLRVERVCQVILLPVVGAIEVGEKGGEPRFVNSGEALFLLASPDEVYMITNPYPDEAINYLQIRINDNTSLSTPMPLSGVTVQFDLSEKNVLLPVRGHNGSSAHLFIGQYDGREEGIFTSWSPDHSAFIFVIEGAFEVQNRLLERRDGLALGNAEAVEFEALSNGAILLIISGLALEGNQS</sequence>
<accession>A0A2P8FDR6</accession>
<organism evidence="2 3">
    <name type="scientific">Dyadobacter jiangsuensis</name>
    <dbReference type="NCBI Taxonomy" id="1591085"/>
    <lineage>
        <taxon>Bacteria</taxon>
        <taxon>Pseudomonadati</taxon>
        <taxon>Bacteroidota</taxon>
        <taxon>Cytophagia</taxon>
        <taxon>Cytophagales</taxon>
        <taxon>Spirosomataceae</taxon>
        <taxon>Dyadobacter</taxon>
    </lineage>
</organism>
<feature type="domain" description="Quercetin 2,3-dioxygenase C-terminal cupin" evidence="1">
    <location>
        <begin position="178"/>
        <end position="229"/>
    </location>
</feature>
<evidence type="ECO:0000313" key="3">
    <source>
        <dbReference type="Proteomes" id="UP000241964"/>
    </source>
</evidence>
<name>A0A2P8FDR6_9BACT</name>
<evidence type="ECO:0000259" key="1">
    <source>
        <dbReference type="Pfam" id="PF17954"/>
    </source>
</evidence>
<dbReference type="SUPFAM" id="SSF51182">
    <property type="entry name" value="RmlC-like cupins"/>
    <property type="match status" value="1"/>
</dbReference>
<dbReference type="AlphaFoldDB" id="A0A2P8FDR6"/>
<dbReference type="Proteomes" id="UP000241964">
    <property type="component" value="Unassembled WGS sequence"/>
</dbReference>
<protein>
    <recommendedName>
        <fullName evidence="1">Quercetin 2,3-dioxygenase C-terminal cupin domain-containing protein</fullName>
    </recommendedName>
</protein>
<keyword evidence="3" id="KW-1185">Reference proteome</keyword>
<comment type="caution">
    <text evidence="2">The sequence shown here is derived from an EMBL/GenBank/DDBJ whole genome shotgun (WGS) entry which is preliminary data.</text>
</comment>
<proteinExistence type="predicted"/>
<dbReference type="InterPro" id="IPR011051">
    <property type="entry name" value="RmlC_Cupin_sf"/>
</dbReference>
<reference evidence="2 3" key="1">
    <citation type="submission" date="2018-03" db="EMBL/GenBank/DDBJ databases">
        <title>Genomic Encyclopedia of Archaeal and Bacterial Type Strains, Phase II (KMG-II): from individual species to whole genera.</title>
        <authorList>
            <person name="Goeker M."/>
        </authorList>
    </citation>
    <scope>NUCLEOTIDE SEQUENCE [LARGE SCALE GENOMIC DNA]</scope>
    <source>
        <strain evidence="2 3">DSM 29057</strain>
    </source>
</reference>
<evidence type="ECO:0000313" key="2">
    <source>
        <dbReference type="EMBL" id="PSL19853.1"/>
    </source>
</evidence>
<dbReference type="Gene3D" id="2.60.120.10">
    <property type="entry name" value="Jelly Rolls"/>
    <property type="match status" value="2"/>
</dbReference>
<dbReference type="InterPro" id="IPR041602">
    <property type="entry name" value="Quercetinase_C"/>
</dbReference>
<dbReference type="InterPro" id="IPR014710">
    <property type="entry name" value="RmlC-like_jellyroll"/>
</dbReference>
<dbReference type="Pfam" id="PF17954">
    <property type="entry name" value="Pirin_C_2"/>
    <property type="match status" value="1"/>
</dbReference>
<gene>
    <name evidence="2" type="ORF">CLV60_12525</name>
</gene>